<sequence length="312" mass="34437">MGGTRKQRERRLKPARGRGSLAVLPGELIQEILWRIPPKDVVELRCVCKSWKTLISSPQFMKALIQRSYAHIAGCASRAAKVMDSISLLLASVSDGNVTVNDISDGVKASMEVVNVSLSAVEFPPHQAVGAVPTSLPDASLMLCHHPHSASPPRSHAQRRTPARSCASAFHRCHRLSNRKKRHVKGAEISRDALFTLLHERYNEPLGKKCQSEAGGSRSYMIRILEANLALATTSSNSTNRMLSMWPSKDNFRKERPPNCAILSTVALWKPKKTEADRIKFIRHLSGLKDVLALKNSTNNLAVTHTPDHGPK</sequence>
<dbReference type="PANTHER" id="PTHR31672:SF13">
    <property type="entry name" value="F-BOX PROTEIN CPR30-LIKE"/>
    <property type="match status" value="1"/>
</dbReference>
<proteinExistence type="predicted"/>
<name>A0A445ELI2_ARAHY</name>
<dbReference type="PROSITE" id="PS50181">
    <property type="entry name" value="FBOX"/>
    <property type="match status" value="1"/>
</dbReference>
<dbReference type="Gene3D" id="1.20.1280.50">
    <property type="match status" value="1"/>
</dbReference>
<gene>
    <name evidence="2" type="ORF">Ahy_A01g000850</name>
</gene>
<dbReference type="InterPro" id="IPR050796">
    <property type="entry name" value="SCF_F-box_component"/>
</dbReference>
<dbReference type="Pfam" id="PF00646">
    <property type="entry name" value="F-box"/>
    <property type="match status" value="1"/>
</dbReference>
<dbReference type="InterPro" id="IPR036047">
    <property type="entry name" value="F-box-like_dom_sf"/>
</dbReference>
<dbReference type="SMART" id="SM00256">
    <property type="entry name" value="FBOX"/>
    <property type="match status" value="1"/>
</dbReference>
<dbReference type="EMBL" id="SDMP01000001">
    <property type="protein sequence ID" value="RYR76241.1"/>
    <property type="molecule type" value="Genomic_DNA"/>
</dbReference>
<dbReference type="AlphaFoldDB" id="A0A445ELI2"/>
<feature type="domain" description="F-box" evidence="1">
    <location>
        <begin position="18"/>
        <end position="64"/>
    </location>
</feature>
<organism evidence="2 3">
    <name type="scientific">Arachis hypogaea</name>
    <name type="common">Peanut</name>
    <dbReference type="NCBI Taxonomy" id="3818"/>
    <lineage>
        <taxon>Eukaryota</taxon>
        <taxon>Viridiplantae</taxon>
        <taxon>Streptophyta</taxon>
        <taxon>Embryophyta</taxon>
        <taxon>Tracheophyta</taxon>
        <taxon>Spermatophyta</taxon>
        <taxon>Magnoliopsida</taxon>
        <taxon>eudicotyledons</taxon>
        <taxon>Gunneridae</taxon>
        <taxon>Pentapetalae</taxon>
        <taxon>rosids</taxon>
        <taxon>fabids</taxon>
        <taxon>Fabales</taxon>
        <taxon>Fabaceae</taxon>
        <taxon>Papilionoideae</taxon>
        <taxon>50 kb inversion clade</taxon>
        <taxon>dalbergioids sensu lato</taxon>
        <taxon>Dalbergieae</taxon>
        <taxon>Pterocarpus clade</taxon>
        <taxon>Arachis</taxon>
    </lineage>
</organism>
<dbReference type="PANTHER" id="PTHR31672">
    <property type="entry name" value="BNACNNG10540D PROTEIN"/>
    <property type="match status" value="1"/>
</dbReference>
<dbReference type="CDD" id="cd22157">
    <property type="entry name" value="F-box_AtFBW1-like"/>
    <property type="match status" value="1"/>
</dbReference>
<evidence type="ECO:0000313" key="2">
    <source>
        <dbReference type="EMBL" id="RYR76241.1"/>
    </source>
</evidence>
<dbReference type="SUPFAM" id="SSF81383">
    <property type="entry name" value="F-box domain"/>
    <property type="match status" value="1"/>
</dbReference>
<dbReference type="Proteomes" id="UP000289738">
    <property type="component" value="Chromosome A01"/>
</dbReference>
<keyword evidence="3" id="KW-1185">Reference proteome</keyword>
<evidence type="ECO:0000313" key="3">
    <source>
        <dbReference type="Proteomes" id="UP000289738"/>
    </source>
</evidence>
<evidence type="ECO:0000259" key="1">
    <source>
        <dbReference type="PROSITE" id="PS50181"/>
    </source>
</evidence>
<protein>
    <recommendedName>
        <fullName evidence="1">F-box domain-containing protein</fullName>
    </recommendedName>
</protein>
<comment type="caution">
    <text evidence="2">The sequence shown here is derived from an EMBL/GenBank/DDBJ whole genome shotgun (WGS) entry which is preliminary data.</text>
</comment>
<dbReference type="InterPro" id="IPR001810">
    <property type="entry name" value="F-box_dom"/>
</dbReference>
<reference evidence="2 3" key="1">
    <citation type="submission" date="2019-01" db="EMBL/GenBank/DDBJ databases">
        <title>Sequencing of cultivated peanut Arachis hypogaea provides insights into genome evolution and oil improvement.</title>
        <authorList>
            <person name="Chen X."/>
        </authorList>
    </citation>
    <scope>NUCLEOTIDE SEQUENCE [LARGE SCALE GENOMIC DNA]</scope>
    <source>
        <strain evidence="3">cv. Fuhuasheng</strain>
        <tissue evidence="2">Leaves</tissue>
    </source>
</reference>
<accession>A0A445ELI2</accession>